<evidence type="ECO:0000256" key="4">
    <source>
        <dbReference type="ARBA" id="ARBA00035290"/>
    </source>
</evidence>
<dbReference type="GO" id="GO:0006412">
    <property type="term" value="P:translation"/>
    <property type="evidence" value="ECO:0007669"/>
    <property type="project" value="InterPro"/>
</dbReference>
<gene>
    <name evidence="6" type="ORF">DME_LOCUS9975</name>
</gene>
<evidence type="ECO:0000256" key="2">
    <source>
        <dbReference type="ARBA" id="ARBA00022980"/>
    </source>
</evidence>
<dbReference type="PANTHER" id="PTHR14413:SF16">
    <property type="entry name" value="LARGE RIBOSOMAL SUBUNIT PROTEIN BL17M"/>
    <property type="match status" value="1"/>
</dbReference>
<name>A0A0N4UIB5_DRAME</name>
<evidence type="ECO:0000256" key="1">
    <source>
        <dbReference type="ARBA" id="ARBA00008777"/>
    </source>
</evidence>
<dbReference type="Proteomes" id="UP000038040">
    <property type="component" value="Unplaced"/>
</dbReference>
<reference evidence="6 8" key="2">
    <citation type="submission" date="2018-11" db="EMBL/GenBank/DDBJ databases">
        <authorList>
            <consortium name="Pathogen Informatics"/>
        </authorList>
    </citation>
    <scope>NUCLEOTIDE SEQUENCE [LARGE SCALE GENOMIC DNA]</scope>
</reference>
<evidence type="ECO:0000256" key="5">
    <source>
        <dbReference type="ARBA" id="ARBA00035413"/>
    </source>
</evidence>
<keyword evidence="8" id="KW-1185">Reference proteome</keyword>
<dbReference type="Proteomes" id="UP000274756">
    <property type="component" value="Unassembled WGS sequence"/>
</dbReference>
<dbReference type="OrthoDB" id="275000at2759"/>
<evidence type="ECO:0000313" key="6">
    <source>
        <dbReference type="EMBL" id="VDN60002.1"/>
    </source>
</evidence>
<dbReference type="GO" id="GO:0005762">
    <property type="term" value="C:mitochondrial large ribosomal subunit"/>
    <property type="evidence" value="ECO:0007669"/>
    <property type="project" value="TreeGrafter"/>
</dbReference>
<dbReference type="Pfam" id="PF01196">
    <property type="entry name" value="Ribosomal_L17"/>
    <property type="match status" value="1"/>
</dbReference>
<dbReference type="SUPFAM" id="SSF64263">
    <property type="entry name" value="Prokaryotic ribosomal protein L17"/>
    <property type="match status" value="1"/>
</dbReference>
<dbReference type="EMBL" id="UYYG01001198">
    <property type="protein sequence ID" value="VDN60002.1"/>
    <property type="molecule type" value="Genomic_DNA"/>
</dbReference>
<protein>
    <recommendedName>
        <fullName evidence="4">Large ribosomal subunit protein bL17m</fullName>
    </recommendedName>
    <alternativeName>
        <fullName evidence="5">39S ribosomal protein L17, mitochondrial</fullName>
    </alternativeName>
</protein>
<dbReference type="GO" id="GO:0003735">
    <property type="term" value="F:structural constituent of ribosome"/>
    <property type="evidence" value="ECO:0007669"/>
    <property type="project" value="InterPro"/>
</dbReference>
<dbReference type="InterPro" id="IPR000456">
    <property type="entry name" value="Ribosomal_bL17"/>
</dbReference>
<accession>A0A0N4UIB5</accession>
<dbReference type="Gene3D" id="3.90.1030.10">
    <property type="entry name" value="Ribosomal protein L17"/>
    <property type="match status" value="1"/>
</dbReference>
<comment type="similarity">
    <text evidence="1">Belongs to the bacterial ribosomal protein bL17 family.</text>
</comment>
<dbReference type="AlphaFoldDB" id="A0A0N4UIB5"/>
<evidence type="ECO:0000313" key="8">
    <source>
        <dbReference type="Proteomes" id="UP000274756"/>
    </source>
</evidence>
<evidence type="ECO:0000256" key="3">
    <source>
        <dbReference type="ARBA" id="ARBA00023274"/>
    </source>
</evidence>
<dbReference type="InterPro" id="IPR036373">
    <property type="entry name" value="Ribosomal_bL17_sf"/>
</dbReference>
<evidence type="ECO:0000313" key="7">
    <source>
        <dbReference type="Proteomes" id="UP000038040"/>
    </source>
</evidence>
<reference evidence="9" key="1">
    <citation type="submission" date="2017-02" db="UniProtKB">
        <authorList>
            <consortium name="WormBaseParasite"/>
        </authorList>
    </citation>
    <scope>IDENTIFICATION</scope>
</reference>
<dbReference type="STRING" id="318479.A0A0N4UIB5"/>
<dbReference type="WBParaSite" id="DME_0000733901-mRNA-1">
    <property type="protein sequence ID" value="DME_0000733901-mRNA-1"/>
    <property type="gene ID" value="DME_0000733901"/>
</dbReference>
<sequence>MSAKSLPKIRATIGHIPQRLKMPLLPNPRGRLEILRRMVTRLIREERCEFSHNRAVEVRPYFERLIHLGIYRGFDDIYTKEMMEWWITEGDLKEKMSDVIVPRLRELDSPYTLLYRLPSLSLQSRIFKRNSYYRYYDIGVLEIKGNPFPPVILEREDYSGSLLNILLKNALKKRLDELKEISTPH</sequence>
<keyword evidence="3" id="KW-0687">Ribonucleoprotein</keyword>
<proteinExistence type="inferred from homology"/>
<dbReference type="PANTHER" id="PTHR14413">
    <property type="entry name" value="RIBOSOMAL PROTEIN L17"/>
    <property type="match status" value="1"/>
</dbReference>
<organism evidence="7 9">
    <name type="scientific">Dracunculus medinensis</name>
    <name type="common">Guinea worm</name>
    <dbReference type="NCBI Taxonomy" id="318479"/>
    <lineage>
        <taxon>Eukaryota</taxon>
        <taxon>Metazoa</taxon>
        <taxon>Ecdysozoa</taxon>
        <taxon>Nematoda</taxon>
        <taxon>Chromadorea</taxon>
        <taxon>Rhabditida</taxon>
        <taxon>Spirurina</taxon>
        <taxon>Dracunculoidea</taxon>
        <taxon>Dracunculidae</taxon>
        <taxon>Dracunculus</taxon>
    </lineage>
</organism>
<keyword evidence="2" id="KW-0689">Ribosomal protein</keyword>
<evidence type="ECO:0000313" key="9">
    <source>
        <dbReference type="WBParaSite" id="DME_0000733901-mRNA-1"/>
    </source>
</evidence>